<keyword evidence="6 9" id="KW-0733">Signal recognition particle</keyword>
<dbReference type="Gene3D" id="1.20.120.140">
    <property type="entry name" value="Signal recognition particle SRP54, nucleotide-binding domain"/>
    <property type="match status" value="1"/>
</dbReference>
<comment type="caution">
    <text evidence="12">The sequence shown here is derived from an EMBL/GenBank/DDBJ whole genome shotgun (WGS) entry which is preliminary data.</text>
</comment>
<dbReference type="AlphaFoldDB" id="A0A0F4LW06"/>
<keyword evidence="13" id="KW-1185">Reference proteome</keyword>
<dbReference type="STRING" id="1218492.JG30_06890"/>
<evidence type="ECO:0000256" key="9">
    <source>
        <dbReference type="HAMAP-Rule" id="MF_00306"/>
    </source>
</evidence>
<feature type="binding site" evidence="9">
    <location>
        <begin position="191"/>
        <end position="195"/>
    </location>
    <ligand>
        <name>GTP</name>
        <dbReference type="ChEBI" id="CHEBI:37565"/>
    </ligand>
</feature>
<dbReference type="EMBL" id="JXJQ01000006">
    <property type="protein sequence ID" value="KJY62474.1"/>
    <property type="molecule type" value="Genomic_DNA"/>
</dbReference>
<evidence type="ECO:0000256" key="8">
    <source>
        <dbReference type="ARBA" id="ARBA00048027"/>
    </source>
</evidence>
<dbReference type="GO" id="GO:0008312">
    <property type="term" value="F:7S RNA binding"/>
    <property type="evidence" value="ECO:0007669"/>
    <property type="project" value="InterPro"/>
</dbReference>
<dbReference type="PANTHER" id="PTHR11564">
    <property type="entry name" value="SIGNAL RECOGNITION PARTICLE 54K PROTEIN SRP54"/>
    <property type="match status" value="1"/>
</dbReference>
<gene>
    <name evidence="9 12" type="primary">ffh</name>
    <name evidence="12" type="ORF">JG30_06890</name>
</gene>
<comment type="function">
    <text evidence="9">Involved in targeting and insertion of nascent membrane proteins into the cytoplasmic membrane. Binds to the hydrophobic signal sequence of the ribosome-nascent chain (RNC) as it emerges from the ribosomes. The SRP-RNC complex is then targeted to the cytoplasmic membrane where it interacts with the SRP receptor FtsY.</text>
</comment>
<evidence type="ECO:0000256" key="3">
    <source>
        <dbReference type="ARBA" id="ARBA00022801"/>
    </source>
</evidence>
<evidence type="ECO:0000313" key="12">
    <source>
        <dbReference type="EMBL" id="KJY62474.1"/>
    </source>
</evidence>
<keyword evidence="4 9" id="KW-0694">RNA-binding</keyword>
<dbReference type="Pfam" id="PF02978">
    <property type="entry name" value="SRP_SPB"/>
    <property type="match status" value="1"/>
</dbReference>
<dbReference type="SUPFAM" id="SSF52540">
    <property type="entry name" value="P-loop containing nucleoside triphosphate hydrolases"/>
    <property type="match status" value="1"/>
</dbReference>
<dbReference type="InterPro" id="IPR004125">
    <property type="entry name" value="Signal_recog_particle_SRP54_M"/>
</dbReference>
<dbReference type="GO" id="GO:0005525">
    <property type="term" value="F:GTP binding"/>
    <property type="evidence" value="ECO:0007669"/>
    <property type="project" value="UniProtKB-UniRule"/>
</dbReference>
<dbReference type="SUPFAM" id="SSF47446">
    <property type="entry name" value="Signal peptide-binding domain"/>
    <property type="match status" value="1"/>
</dbReference>
<evidence type="ECO:0000259" key="11">
    <source>
        <dbReference type="PROSITE" id="PS00300"/>
    </source>
</evidence>
<dbReference type="PROSITE" id="PS00300">
    <property type="entry name" value="SRP54"/>
    <property type="match status" value="1"/>
</dbReference>
<dbReference type="InterPro" id="IPR036891">
    <property type="entry name" value="Signal_recog_part_SRP54_M_sf"/>
</dbReference>
<dbReference type="HAMAP" id="MF_00306">
    <property type="entry name" value="SRP54"/>
    <property type="match status" value="1"/>
</dbReference>
<keyword evidence="2 9" id="KW-0547">Nucleotide-binding</keyword>
<evidence type="ECO:0000256" key="7">
    <source>
        <dbReference type="ARBA" id="ARBA00023274"/>
    </source>
</evidence>
<comment type="similarity">
    <text evidence="1 9">Belongs to the GTP-binding SRP family. SRP54 subfamily.</text>
</comment>
<feature type="compositionally biased region" description="Basic residues" evidence="10">
    <location>
        <begin position="460"/>
        <end position="478"/>
    </location>
</feature>
<evidence type="ECO:0000256" key="5">
    <source>
        <dbReference type="ARBA" id="ARBA00023134"/>
    </source>
</evidence>
<proteinExistence type="inferred from homology"/>
<name>A0A0F4LW06_9LACO</name>
<dbReference type="Pfam" id="PF00448">
    <property type="entry name" value="SRP54"/>
    <property type="match status" value="1"/>
</dbReference>
<dbReference type="NCBIfam" id="TIGR00959">
    <property type="entry name" value="ffh"/>
    <property type="match status" value="1"/>
</dbReference>
<evidence type="ECO:0000256" key="6">
    <source>
        <dbReference type="ARBA" id="ARBA00023135"/>
    </source>
</evidence>
<protein>
    <recommendedName>
        <fullName evidence="9">Signal recognition particle protein</fullName>
        <ecNumber evidence="9">3.6.5.4</ecNumber>
    </recommendedName>
    <alternativeName>
        <fullName evidence="9">Fifty-four homolog</fullName>
    </alternativeName>
</protein>
<dbReference type="EC" id="3.6.5.4" evidence="9"/>
<dbReference type="FunFam" id="3.40.50.300:FF:000022">
    <property type="entry name" value="Signal recognition particle 54 kDa subunit"/>
    <property type="match status" value="1"/>
</dbReference>
<evidence type="ECO:0000256" key="10">
    <source>
        <dbReference type="SAM" id="MobiDB-lite"/>
    </source>
</evidence>
<evidence type="ECO:0000256" key="4">
    <source>
        <dbReference type="ARBA" id="ARBA00022884"/>
    </source>
</evidence>
<dbReference type="InterPro" id="IPR013822">
    <property type="entry name" value="Signal_recog_particl_SRP54_hlx"/>
</dbReference>
<sequence>MAFEGLSERLQNTFAKLRGKGKVTKADVQEMMREVRLALLEADVNFDVTKNFIKTVQERAVGSEVLDSLTPAQQVIKIVNEELTKIMGSSAVLLNQASHIPTVIMLVGLQGSGKTTSAGKLVKYLQAEKNARPLLIAADVYRPAAIDQLQTIGQQVQVPVYDEGTNQDPVEIVRHGLETAQAKKNDYVLIDTAGRLEIDDQLMSELSRIKQVAQPTEILLVVDSMTGQAATHVAEGFNDRLDISGVILTKLDGDTRGGAALSIRAVTGKPIKFVGSGEKLDALEVFHPDRMADRILGMGDVLTLIEKAEKDYDEKQAAALTRKMQENTFDFNDFVDQLEQMQKMGPMDEIMKMMPGMAANPALKNVHMDPQDIEHLKAVVYSMTPQERQTPELLNPSRRRRIATGSGRPLVEVNRMIKQFKQMQTLMQKMSKGNFNGMEQMMGPGLQGKIGKMAMGSMVRRTKKRKKKRLKKVKRFKS</sequence>
<dbReference type="Gene3D" id="1.10.260.30">
    <property type="entry name" value="Signal recognition particle, SRP54 subunit, M-domain"/>
    <property type="match status" value="1"/>
</dbReference>
<dbReference type="OrthoDB" id="9804720at2"/>
<comment type="catalytic activity">
    <reaction evidence="8 9">
        <text>GTP + H2O = GDP + phosphate + H(+)</text>
        <dbReference type="Rhea" id="RHEA:19669"/>
        <dbReference type="ChEBI" id="CHEBI:15377"/>
        <dbReference type="ChEBI" id="CHEBI:15378"/>
        <dbReference type="ChEBI" id="CHEBI:37565"/>
        <dbReference type="ChEBI" id="CHEBI:43474"/>
        <dbReference type="ChEBI" id="CHEBI:58189"/>
        <dbReference type="EC" id="3.6.5.4"/>
    </reaction>
</comment>
<dbReference type="SMART" id="SM00962">
    <property type="entry name" value="SRP54"/>
    <property type="match status" value="1"/>
</dbReference>
<feature type="domain" description="SRP54-type proteins GTP-binding" evidence="11">
    <location>
        <begin position="270"/>
        <end position="283"/>
    </location>
</feature>
<dbReference type="CDD" id="cd18539">
    <property type="entry name" value="SRP_G"/>
    <property type="match status" value="1"/>
</dbReference>
<dbReference type="GO" id="GO:0003924">
    <property type="term" value="F:GTPase activity"/>
    <property type="evidence" value="ECO:0007669"/>
    <property type="project" value="UniProtKB-UniRule"/>
</dbReference>
<dbReference type="InterPro" id="IPR042101">
    <property type="entry name" value="SRP54_N_sf"/>
</dbReference>
<keyword evidence="3 9" id="KW-0378">Hydrolase</keyword>
<comment type="subcellular location">
    <subcellularLocation>
        <location evidence="9">Cytoplasm</location>
    </subcellularLocation>
    <text evidence="9">The SRP-RNC complex is targeted to the cytoplasmic membrane.</text>
</comment>
<dbReference type="SMART" id="SM00382">
    <property type="entry name" value="AAA"/>
    <property type="match status" value="1"/>
</dbReference>
<keyword evidence="9" id="KW-0963">Cytoplasm</keyword>
<reference evidence="12 13" key="1">
    <citation type="submission" date="2015-01" db="EMBL/GenBank/DDBJ databases">
        <title>Comparative genomics of the lactic acid bacteria isolated from the honey bee gut.</title>
        <authorList>
            <person name="Ellegaard K.M."/>
            <person name="Tamarit D."/>
            <person name="Javelind E."/>
            <person name="Olofsson T."/>
            <person name="Andersson S.G."/>
            <person name="Vasquez A."/>
        </authorList>
    </citation>
    <scope>NUCLEOTIDE SEQUENCE [LARGE SCALE GENOMIC DNA]</scope>
    <source>
        <strain evidence="12 13">Bin4</strain>
    </source>
</reference>
<evidence type="ECO:0000313" key="13">
    <source>
        <dbReference type="Proteomes" id="UP000033558"/>
    </source>
</evidence>
<dbReference type="RefSeq" id="WP_046316205.1">
    <property type="nucleotide sequence ID" value="NZ_JBHSZT010000001.1"/>
</dbReference>
<organism evidence="12 13">
    <name type="scientific">Bombilactobacillus mellifer</name>
    <dbReference type="NCBI Taxonomy" id="1218492"/>
    <lineage>
        <taxon>Bacteria</taxon>
        <taxon>Bacillati</taxon>
        <taxon>Bacillota</taxon>
        <taxon>Bacilli</taxon>
        <taxon>Lactobacillales</taxon>
        <taxon>Lactobacillaceae</taxon>
        <taxon>Bombilactobacillus</taxon>
    </lineage>
</organism>
<accession>A0A0F4LW06</accession>
<dbReference type="PATRIC" id="fig|1218492.5.peg.825"/>
<dbReference type="Gene3D" id="3.40.50.300">
    <property type="entry name" value="P-loop containing nucleotide triphosphate hydrolases"/>
    <property type="match status" value="1"/>
</dbReference>
<evidence type="ECO:0000256" key="1">
    <source>
        <dbReference type="ARBA" id="ARBA00005450"/>
    </source>
</evidence>
<dbReference type="InterPro" id="IPR022941">
    <property type="entry name" value="SRP54"/>
</dbReference>
<dbReference type="InterPro" id="IPR004780">
    <property type="entry name" value="SRP"/>
</dbReference>
<dbReference type="InterPro" id="IPR000897">
    <property type="entry name" value="SRP54_GTPase_dom"/>
</dbReference>
<dbReference type="PANTHER" id="PTHR11564:SF5">
    <property type="entry name" value="SIGNAL RECOGNITION PARTICLE SUBUNIT SRP54"/>
    <property type="match status" value="1"/>
</dbReference>
<dbReference type="SMART" id="SM00963">
    <property type="entry name" value="SRP54_N"/>
    <property type="match status" value="1"/>
</dbReference>
<comment type="subunit">
    <text evidence="9">Part of the signal recognition particle protein translocation system, which is composed of SRP and FtsY.</text>
</comment>
<keyword evidence="5 9" id="KW-0342">GTP-binding</keyword>
<evidence type="ECO:0000256" key="2">
    <source>
        <dbReference type="ARBA" id="ARBA00022741"/>
    </source>
</evidence>
<dbReference type="GO" id="GO:0006614">
    <property type="term" value="P:SRP-dependent cotranslational protein targeting to membrane"/>
    <property type="evidence" value="ECO:0007669"/>
    <property type="project" value="InterPro"/>
</dbReference>
<dbReference type="Pfam" id="PF02881">
    <property type="entry name" value="SRP54_N"/>
    <property type="match status" value="1"/>
</dbReference>
<dbReference type="InterPro" id="IPR027417">
    <property type="entry name" value="P-loop_NTPase"/>
</dbReference>
<dbReference type="Proteomes" id="UP000033558">
    <property type="component" value="Unassembled WGS sequence"/>
</dbReference>
<dbReference type="HOGENOM" id="CLU_009301_6_0_9"/>
<feature type="binding site" evidence="9">
    <location>
        <begin position="108"/>
        <end position="115"/>
    </location>
    <ligand>
        <name>GTP</name>
        <dbReference type="ChEBI" id="CHEBI:37565"/>
    </ligand>
</feature>
<dbReference type="GO" id="GO:0048500">
    <property type="term" value="C:signal recognition particle"/>
    <property type="evidence" value="ECO:0007669"/>
    <property type="project" value="UniProtKB-UniRule"/>
</dbReference>
<feature type="region of interest" description="Disordered" evidence="10">
    <location>
        <begin position="458"/>
        <end position="478"/>
    </location>
</feature>
<feature type="binding site" evidence="9">
    <location>
        <begin position="249"/>
        <end position="252"/>
    </location>
    <ligand>
        <name>GTP</name>
        <dbReference type="ChEBI" id="CHEBI:37565"/>
    </ligand>
</feature>
<comment type="domain">
    <text evidence="9">Composed of three domains: the N-terminal N domain, which is responsible for interactions with the ribosome, the central G domain, which binds GTP, and the C-terminal M domain, which binds the RNA and the signal sequence of the RNC.</text>
</comment>
<keyword evidence="7 9" id="KW-0687">Ribonucleoprotein</keyword>
<dbReference type="InterPro" id="IPR003593">
    <property type="entry name" value="AAA+_ATPase"/>
</dbReference>